<evidence type="ECO:0000313" key="3">
    <source>
        <dbReference type="Proteomes" id="UP000823935"/>
    </source>
</evidence>
<accession>A0A9D1EVP0</accession>
<feature type="signal peptide" evidence="1">
    <location>
        <begin position="1"/>
        <end position="20"/>
    </location>
</feature>
<reference evidence="2" key="1">
    <citation type="submission" date="2020-10" db="EMBL/GenBank/DDBJ databases">
        <authorList>
            <person name="Gilroy R."/>
        </authorList>
    </citation>
    <scope>NUCLEOTIDE SEQUENCE</scope>
    <source>
        <strain evidence="2">CHK190-19873</strain>
    </source>
</reference>
<organism evidence="2 3">
    <name type="scientific">Candidatus Limivivens intestinipullorum</name>
    <dbReference type="NCBI Taxonomy" id="2840858"/>
    <lineage>
        <taxon>Bacteria</taxon>
        <taxon>Bacillati</taxon>
        <taxon>Bacillota</taxon>
        <taxon>Clostridia</taxon>
        <taxon>Lachnospirales</taxon>
        <taxon>Lachnospiraceae</taxon>
        <taxon>Lachnospiraceae incertae sedis</taxon>
        <taxon>Candidatus Limivivens</taxon>
    </lineage>
</organism>
<protein>
    <submittedName>
        <fullName evidence="2">DUF4358 domain-containing protein</fullName>
    </submittedName>
</protein>
<reference evidence="2" key="2">
    <citation type="journal article" date="2021" name="PeerJ">
        <title>Extensive microbial diversity within the chicken gut microbiome revealed by metagenomics and culture.</title>
        <authorList>
            <person name="Gilroy R."/>
            <person name="Ravi A."/>
            <person name="Getino M."/>
            <person name="Pursley I."/>
            <person name="Horton D.L."/>
            <person name="Alikhan N.F."/>
            <person name="Baker D."/>
            <person name="Gharbi K."/>
            <person name="Hall N."/>
            <person name="Watson M."/>
            <person name="Adriaenssens E.M."/>
            <person name="Foster-Nyarko E."/>
            <person name="Jarju S."/>
            <person name="Secka A."/>
            <person name="Antonio M."/>
            <person name="Oren A."/>
            <person name="Chaudhuri R.R."/>
            <person name="La Ragione R."/>
            <person name="Hildebrand F."/>
            <person name="Pallen M.J."/>
        </authorList>
    </citation>
    <scope>NUCLEOTIDE SEQUENCE</scope>
    <source>
        <strain evidence="2">CHK190-19873</strain>
    </source>
</reference>
<dbReference type="EMBL" id="DVIQ01000099">
    <property type="protein sequence ID" value="HIS32758.1"/>
    <property type="molecule type" value="Genomic_DNA"/>
</dbReference>
<dbReference type="InterPro" id="IPR025648">
    <property type="entry name" value="DUF4358"/>
</dbReference>
<proteinExistence type="predicted"/>
<comment type="caution">
    <text evidence="2">The sequence shown here is derived from an EMBL/GenBank/DDBJ whole genome shotgun (WGS) entry which is preliminary data.</text>
</comment>
<dbReference type="PROSITE" id="PS51257">
    <property type="entry name" value="PROKAR_LIPOPROTEIN"/>
    <property type="match status" value="1"/>
</dbReference>
<dbReference type="Pfam" id="PF14270">
    <property type="entry name" value="DUF4358"/>
    <property type="match status" value="1"/>
</dbReference>
<dbReference type="AlphaFoldDB" id="A0A9D1EVP0"/>
<evidence type="ECO:0000313" key="2">
    <source>
        <dbReference type="EMBL" id="HIS32758.1"/>
    </source>
</evidence>
<feature type="chain" id="PRO_5039731961" evidence="1">
    <location>
        <begin position="21"/>
        <end position="161"/>
    </location>
</feature>
<dbReference type="Proteomes" id="UP000823935">
    <property type="component" value="Unassembled WGS sequence"/>
</dbReference>
<sequence length="161" mass="17211">MRKKLCIFTAVLLICLLALTGCSSGTNTSSGEVTVAPSELAKQLAQETVTSDTLNEVSADIVASTYFVDMDQIEASSVYMSTAASACEVAVIQCKDSSYVSEVQDLLQTRVDNQTTLYSSYNATETQKLEAAILRTSGNYVVLCVCDDTETAENILSKAGF</sequence>
<evidence type="ECO:0000256" key="1">
    <source>
        <dbReference type="SAM" id="SignalP"/>
    </source>
</evidence>
<gene>
    <name evidence="2" type="ORF">IAB44_14620</name>
</gene>
<name>A0A9D1EVP0_9FIRM</name>
<keyword evidence="1" id="KW-0732">Signal</keyword>